<evidence type="ECO:0000313" key="1">
    <source>
        <dbReference type="EMBL" id="EFP11838.1"/>
    </source>
</evidence>
<keyword evidence="2" id="KW-1185">Reference proteome</keyword>
<organism evidence="2">
    <name type="scientific">Caenorhabditis remanei</name>
    <name type="common">Caenorhabditis vulgaris</name>
    <dbReference type="NCBI Taxonomy" id="31234"/>
    <lineage>
        <taxon>Eukaryota</taxon>
        <taxon>Metazoa</taxon>
        <taxon>Ecdysozoa</taxon>
        <taxon>Nematoda</taxon>
        <taxon>Chromadorea</taxon>
        <taxon>Rhabditida</taxon>
        <taxon>Rhabditina</taxon>
        <taxon>Rhabditomorpha</taxon>
        <taxon>Rhabditoidea</taxon>
        <taxon>Rhabditidae</taxon>
        <taxon>Peloderinae</taxon>
        <taxon>Caenorhabditis</taxon>
    </lineage>
</organism>
<evidence type="ECO:0000313" key="2">
    <source>
        <dbReference type="Proteomes" id="UP000008281"/>
    </source>
</evidence>
<proteinExistence type="predicted"/>
<sequence>MMINKLILILLLLWRIHPELTIQKIDPCTSCPVRVENLGKSIESSLQTATAPIKIFCSSVDFELKKTNDCWDNVTDFEEIFSFVIDEVFRKATSIRLFCEYVFRVCVIKDVNSQAVSTNGISCDNCRILLTTATTIVTKVLEKTPKIASRIVCPTGLSSCNEFFENSKVVTELISDITLSPVALDLACKFSFKCEKIDPFQLSV</sequence>
<gene>
    <name evidence="1" type="ORF">CRE_29319</name>
</gene>
<dbReference type="AlphaFoldDB" id="E3MY41"/>
<dbReference type="HOGENOM" id="CLU_1344381_0_0_1"/>
<accession>E3MY41</accession>
<protein>
    <submittedName>
        <fullName evidence="1">Uncharacterized protein</fullName>
    </submittedName>
</protein>
<name>E3MY41_CAERE</name>
<reference evidence="1" key="1">
    <citation type="submission" date="2007-07" db="EMBL/GenBank/DDBJ databases">
        <title>PCAP assembly of the Caenorhabditis remanei genome.</title>
        <authorList>
            <consortium name="The Caenorhabditis remanei Sequencing Consortium"/>
            <person name="Wilson R.K."/>
        </authorList>
    </citation>
    <scope>NUCLEOTIDE SEQUENCE [LARGE SCALE GENOMIC DNA]</scope>
    <source>
        <strain evidence="1">PB4641</strain>
    </source>
</reference>
<dbReference type="Proteomes" id="UP000008281">
    <property type="component" value="Unassembled WGS sequence"/>
</dbReference>
<dbReference type="EMBL" id="DS268494">
    <property type="protein sequence ID" value="EFP11838.1"/>
    <property type="molecule type" value="Genomic_DNA"/>
</dbReference>